<evidence type="ECO:0000313" key="3">
    <source>
        <dbReference type="Proteomes" id="UP000230551"/>
    </source>
</evidence>
<keyword evidence="1" id="KW-0472">Membrane</keyword>
<proteinExistence type="predicted"/>
<accession>A0A2G5P8E2</accession>
<protein>
    <submittedName>
        <fullName evidence="2">Uncharacterized protein</fullName>
    </submittedName>
</protein>
<dbReference type="Proteomes" id="UP000230551">
    <property type="component" value="Unassembled WGS sequence"/>
</dbReference>
<keyword evidence="1" id="KW-0812">Transmembrane</keyword>
<evidence type="ECO:0000256" key="1">
    <source>
        <dbReference type="SAM" id="Phobius"/>
    </source>
</evidence>
<organism evidence="2 3">
    <name type="scientific">Mycolicibacterium brumae</name>
    <dbReference type="NCBI Taxonomy" id="85968"/>
    <lineage>
        <taxon>Bacteria</taxon>
        <taxon>Bacillati</taxon>
        <taxon>Actinomycetota</taxon>
        <taxon>Actinomycetes</taxon>
        <taxon>Mycobacteriales</taxon>
        <taxon>Mycobacteriaceae</taxon>
        <taxon>Mycolicibacterium</taxon>
    </lineage>
</organism>
<feature type="transmembrane region" description="Helical" evidence="1">
    <location>
        <begin position="141"/>
        <end position="158"/>
    </location>
</feature>
<dbReference type="RefSeq" id="WP_090585364.1">
    <property type="nucleotide sequence ID" value="NZ_CP104302.1"/>
</dbReference>
<dbReference type="AlphaFoldDB" id="A0A2G5P8E2"/>
<name>A0A2G5P8E2_9MYCO</name>
<dbReference type="OrthoDB" id="1550909at2"/>
<comment type="caution">
    <text evidence="2">The sequence shown here is derived from an EMBL/GenBank/DDBJ whole genome shotgun (WGS) entry which is preliminary data.</text>
</comment>
<gene>
    <name evidence="2" type="ORF">CQY22_012215</name>
</gene>
<feature type="transmembrane region" description="Helical" evidence="1">
    <location>
        <begin position="31"/>
        <end position="49"/>
    </location>
</feature>
<evidence type="ECO:0000313" key="2">
    <source>
        <dbReference type="EMBL" id="PIB74651.1"/>
    </source>
</evidence>
<feature type="transmembrane region" description="Helical" evidence="1">
    <location>
        <begin position="55"/>
        <end position="77"/>
    </location>
</feature>
<reference evidence="2 3" key="1">
    <citation type="journal article" date="2017" name="Infect. Genet. Evol.">
        <title>The new phylogeny of the genus Mycobacterium: The old and the news.</title>
        <authorList>
            <person name="Tortoli E."/>
            <person name="Fedrizzi T."/>
            <person name="Meehan C.J."/>
            <person name="Trovato A."/>
            <person name="Grottola A."/>
            <person name="Giacobazzi E."/>
            <person name="Serpini G.F."/>
            <person name="Tagliazucchi S."/>
            <person name="Fabio A."/>
            <person name="Bettua C."/>
            <person name="Bertorelli R."/>
            <person name="Frascaro F."/>
            <person name="De Sanctis V."/>
            <person name="Pecorari M."/>
            <person name="Jousson O."/>
            <person name="Segata N."/>
            <person name="Cirillo D.M."/>
        </authorList>
    </citation>
    <scope>NUCLEOTIDE SEQUENCE [LARGE SCALE GENOMIC DNA]</scope>
    <source>
        <strain evidence="2 3">CIP1034565</strain>
    </source>
</reference>
<keyword evidence="1" id="KW-1133">Transmembrane helix</keyword>
<keyword evidence="3" id="KW-1185">Reference proteome</keyword>
<dbReference type="STRING" id="85968.GCA_900073015_00401"/>
<sequence>MATPQSEPGRGWATRVSTVLMPPEASRGERAVGWAAALIGAALGAGVAATHGGSALLIVALTVIGFDLFGGVVVNVLPSASTRFHAGGPRGRLLFVAGHAHLPVLALITPELSWPAAGALYAIQLGSAVLIEAVPAKLRRPVAFACAATVITVAVSVVPVPAALAWVAPVLSVKLLIGHLLRHDRVRAHAGCASGRPGFRRGH</sequence>
<dbReference type="EMBL" id="PDCN02000015">
    <property type="protein sequence ID" value="PIB74651.1"/>
    <property type="molecule type" value="Genomic_DNA"/>
</dbReference>